<accession>A0A8I1GDR3</accession>
<name>A0A8I1GDR3_9HYPH</name>
<evidence type="ECO:0000313" key="2">
    <source>
        <dbReference type="Proteomes" id="UP000623250"/>
    </source>
</evidence>
<organism evidence="1 2">
    <name type="scientific">Rhodomicrobium udaipurense</name>
    <dbReference type="NCBI Taxonomy" id="1202716"/>
    <lineage>
        <taxon>Bacteria</taxon>
        <taxon>Pseudomonadati</taxon>
        <taxon>Pseudomonadota</taxon>
        <taxon>Alphaproteobacteria</taxon>
        <taxon>Hyphomicrobiales</taxon>
        <taxon>Hyphomicrobiaceae</taxon>
        <taxon>Rhodomicrobium</taxon>
    </lineage>
</organism>
<dbReference type="Proteomes" id="UP000623250">
    <property type="component" value="Unassembled WGS sequence"/>
</dbReference>
<protein>
    <submittedName>
        <fullName evidence="1">Sulfur relay protein DsrC</fullName>
    </submittedName>
</protein>
<sequence>MIQISDIIIAHPEINSFKELESLVQEAARQGTIHLAFDLKPEYPDTPRNWQDRLEAAFLSIIGSGR</sequence>
<comment type="caution">
    <text evidence="1">The sequence shown here is derived from an EMBL/GenBank/DDBJ whole genome shotgun (WGS) entry which is preliminary data.</text>
</comment>
<evidence type="ECO:0000313" key="1">
    <source>
        <dbReference type="EMBL" id="MBJ7544050.1"/>
    </source>
</evidence>
<gene>
    <name evidence="1" type="ORF">JDN41_10835</name>
</gene>
<keyword evidence="2" id="KW-1185">Reference proteome</keyword>
<dbReference type="RefSeq" id="WP_037241680.1">
    <property type="nucleotide sequence ID" value="NZ_JAEMUK010000026.1"/>
</dbReference>
<dbReference type="EMBL" id="JAEMUK010000026">
    <property type="protein sequence ID" value="MBJ7544050.1"/>
    <property type="molecule type" value="Genomic_DNA"/>
</dbReference>
<dbReference type="AlphaFoldDB" id="A0A8I1GDR3"/>
<reference evidence="1 2" key="1">
    <citation type="submission" date="2020-12" db="EMBL/GenBank/DDBJ databases">
        <title>Revised draft genomes of Rhodomicrobium vannielii ATCC 17100 and Rhodomicrobium udaipurense JA643.</title>
        <authorList>
            <person name="Conners E.M."/>
            <person name="Davenport E.J."/>
            <person name="Bose A."/>
        </authorList>
    </citation>
    <scope>NUCLEOTIDE SEQUENCE [LARGE SCALE GENOMIC DNA]</scope>
    <source>
        <strain evidence="1 2">JA643</strain>
    </source>
</reference>
<proteinExistence type="predicted"/>